<dbReference type="Proteomes" id="UP001140949">
    <property type="component" value="Unassembled WGS sequence"/>
</dbReference>
<organism evidence="1 2">
    <name type="scientific">Iris pallida</name>
    <name type="common">Sweet iris</name>
    <dbReference type="NCBI Taxonomy" id="29817"/>
    <lineage>
        <taxon>Eukaryota</taxon>
        <taxon>Viridiplantae</taxon>
        <taxon>Streptophyta</taxon>
        <taxon>Embryophyta</taxon>
        <taxon>Tracheophyta</taxon>
        <taxon>Spermatophyta</taxon>
        <taxon>Magnoliopsida</taxon>
        <taxon>Liliopsida</taxon>
        <taxon>Asparagales</taxon>
        <taxon>Iridaceae</taxon>
        <taxon>Iridoideae</taxon>
        <taxon>Irideae</taxon>
        <taxon>Iris</taxon>
    </lineage>
</organism>
<name>A0AAX6F6R0_IRIPA</name>
<gene>
    <name evidence="1" type="ORF">M6B38_151830</name>
</gene>
<dbReference type="AlphaFoldDB" id="A0AAX6F6R0"/>
<evidence type="ECO:0000313" key="2">
    <source>
        <dbReference type="Proteomes" id="UP001140949"/>
    </source>
</evidence>
<proteinExistence type="predicted"/>
<accession>A0AAX6F6R0</accession>
<evidence type="ECO:0000313" key="1">
    <source>
        <dbReference type="EMBL" id="KAJ6812110.1"/>
    </source>
</evidence>
<sequence length="75" mass="8737">MVSIKGTKNYEICKQVVQNLPITLLCLQYVQTLGTGTGNRLHQRLNLLRSKMGLLRKKLWSCVCCLPWVKNRFMR</sequence>
<comment type="caution">
    <text evidence="1">The sequence shown here is derived from an EMBL/GenBank/DDBJ whole genome shotgun (WGS) entry which is preliminary data.</text>
</comment>
<reference evidence="1" key="2">
    <citation type="submission" date="2023-04" db="EMBL/GenBank/DDBJ databases">
        <authorList>
            <person name="Bruccoleri R.E."/>
            <person name="Oakeley E.J."/>
            <person name="Faust A.-M."/>
            <person name="Dessus-Babus S."/>
            <person name="Altorfer M."/>
            <person name="Burckhardt D."/>
            <person name="Oertli M."/>
            <person name="Naumann U."/>
            <person name="Petersen F."/>
            <person name="Wong J."/>
        </authorList>
    </citation>
    <scope>NUCLEOTIDE SEQUENCE</scope>
    <source>
        <strain evidence="1">GSM-AAB239-AS_SAM_17_03QT</strain>
        <tissue evidence="1">Leaf</tissue>
    </source>
</reference>
<reference evidence="1" key="1">
    <citation type="journal article" date="2023" name="GigaByte">
        <title>Genome assembly of the bearded iris, Iris pallida Lam.</title>
        <authorList>
            <person name="Bruccoleri R.E."/>
            <person name="Oakeley E.J."/>
            <person name="Faust A.M.E."/>
            <person name="Altorfer M."/>
            <person name="Dessus-Babus S."/>
            <person name="Burckhardt D."/>
            <person name="Oertli M."/>
            <person name="Naumann U."/>
            <person name="Petersen F."/>
            <person name="Wong J."/>
        </authorList>
    </citation>
    <scope>NUCLEOTIDE SEQUENCE</scope>
    <source>
        <strain evidence="1">GSM-AAB239-AS_SAM_17_03QT</strain>
    </source>
</reference>
<keyword evidence="2" id="KW-1185">Reference proteome</keyword>
<dbReference type="EMBL" id="JANAVB010031415">
    <property type="protein sequence ID" value="KAJ6812110.1"/>
    <property type="molecule type" value="Genomic_DNA"/>
</dbReference>
<protein>
    <submittedName>
        <fullName evidence="1">E3 ubiquitin-protein ligase MARCH10 isoform X1</fullName>
    </submittedName>
</protein>